<dbReference type="EMBL" id="JXTB01000002">
    <property type="protein sequence ID" value="PON80077.1"/>
    <property type="molecule type" value="Genomic_DNA"/>
</dbReference>
<sequence>MNKPLVRAILDNRNYNSKDSNESKIIYDEESNARESTAAVNAQTPFRHLYRRDRLFRHQPGLHRLSERLVCWLQRRSI</sequence>
<organism evidence="1 2">
    <name type="scientific">Parasponia andersonii</name>
    <name type="common">Sponia andersonii</name>
    <dbReference type="NCBI Taxonomy" id="3476"/>
    <lineage>
        <taxon>Eukaryota</taxon>
        <taxon>Viridiplantae</taxon>
        <taxon>Streptophyta</taxon>
        <taxon>Embryophyta</taxon>
        <taxon>Tracheophyta</taxon>
        <taxon>Spermatophyta</taxon>
        <taxon>Magnoliopsida</taxon>
        <taxon>eudicotyledons</taxon>
        <taxon>Gunneridae</taxon>
        <taxon>Pentapetalae</taxon>
        <taxon>rosids</taxon>
        <taxon>fabids</taxon>
        <taxon>Rosales</taxon>
        <taxon>Cannabaceae</taxon>
        <taxon>Parasponia</taxon>
    </lineage>
</organism>
<dbReference type="Proteomes" id="UP000237105">
    <property type="component" value="Unassembled WGS sequence"/>
</dbReference>
<keyword evidence="2" id="KW-1185">Reference proteome</keyword>
<reference evidence="2" key="1">
    <citation type="submission" date="2016-06" db="EMBL/GenBank/DDBJ databases">
        <title>Parallel loss of symbiosis genes in relatives of nitrogen-fixing non-legume Parasponia.</title>
        <authorList>
            <person name="Van Velzen R."/>
            <person name="Holmer R."/>
            <person name="Bu F."/>
            <person name="Rutten L."/>
            <person name="Van Zeijl A."/>
            <person name="Liu W."/>
            <person name="Santuari L."/>
            <person name="Cao Q."/>
            <person name="Sharma T."/>
            <person name="Shen D."/>
            <person name="Roswanjaya Y."/>
            <person name="Wardhani T."/>
            <person name="Kalhor M.S."/>
            <person name="Jansen J."/>
            <person name="Van den Hoogen J."/>
            <person name="Gungor B."/>
            <person name="Hartog M."/>
            <person name="Hontelez J."/>
            <person name="Verver J."/>
            <person name="Yang W.-C."/>
            <person name="Schijlen E."/>
            <person name="Repin R."/>
            <person name="Schilthuizen M."/>
            <person name="Schranz E."/>
            <person name="Heidstra R."/>
            <person name="Miyata K."/>
            <person name="Fedorova E."/>
            <person name="Kohlen W."/>
            <person name="Bisseling T."/>
            <person name="Smit S."/>
            <person name="Geurts R."/>
        </authorList>
    </citation>
    <scope>NUCLEOTIDE SEQUENCE [LARGE SCALE GENOMIC DNA]</scope>
    <source>
        <strain evidence="2">cv. WU1-14</strain>
    </source>
</reference>
<name>A0A2P5E3F8_PARAD</name>
<evidence type="ECO:0000313" key="1">
    <source>
        <dbReference type="EMBL" id="PON80077.1"/>
    </source>
</evidence>
<gene>
    <name evidence="1" type="ORF">PanWU01x14_005270</name>
</gene>
<dbReference type="OrthoDB" id="10287782at2759"/>
<dbReference type="AlphaFoldDB" id="A0A2P5E3F8"/>
<accession>A0A2P5E3F8</accession>
<protein>
    <submittedName>
        <fullName evidence="1">Uncharacterized protein</fullName>
    </submittedName>
</protein>
<proteinExistence type="predicted"/>
<comment type="caution">
    <text evidence="1">The sequence shown here is derived from an EMBL/GenBank/DDBJ whole genome shotgun (WGS) entry which is preliminary data.</text>
</comment>
<evidence type="ECO:0000313" key="2">
    <source>
        <dbReference type="Proteomes" id="UP000237105"/>
    </source>
</evidence>